<accession>A0ABS4FLQ2</accession>
<dbReference type="Proteomes" id="UP001519272">
    <property type="component" value="Unassembled WGS sequence"/>
</dbReference>
<dbReference type="Gene3D" id="3.40.190.100">
    <property type="entry name" value="Glycine betaine-binding periplasmic protein, domain 2"/>
    <property type="match status" value="1"/>
</dbReference>
<feature type="transmembrane region" description="Helical" evidence="9">
    <location>
        <begin position="91"/>
        <end position="115"/>
    </location>
</feature>
<evidence type="ECO:0000256" key="8">
    <source>
        <dbReference type="ARBA" id="ARBA00035652"/>
    </source>
</evidence>
<dbReference type="Pfam" id="PF04069">
    <property type="entry name" value="OpuAC"/>
    <property type="match status" value="2"/>
</dbReference>
<keyword evidence="2 9" id="KW-0813">Transport</keyword>
<protein>
    <submittedName>
        <fullName evidence="11">Glycine betaine/proline transport system substrate-binding protein</fullName>
    </submittedName>
</protein>
<reference evidence="11 12" key="1">
    <citation type="submission" date="2021-03" db="EMBL/GenBank/DDBJ databases">
        <title>Genomic Encyclopedia of Type Strains, Phase IV (KMG-IV): sequencing the most valuable type-strain genomes for metagenomic binning, comparative biology and taxonomic classification.</title>
        <authorList>
            <person name="Goeker M."/>
        </authorList>
    </citation>
    <scope>NUCLEOTIDE SEQUENCE [LARGE SCALE GENOMIC DNA]</scope>
    <source>
        <strain evidence="11 12">DSM 14349</strain>
    </source>
</reference>
<feature type="transmembrane region" description="Helical" evidence="9">
    <location>
        <begin position="295"/>
        <end position="315"/>
    </location>
</feature>
<keyword evidence="4 9" id="KW-0812">Transmembrane</keyword>
<evidence type="ECO:0000256" key="3">
    <source>
        <dbReference type="ARBA" id="ARBA00022475"/>
    </source>
</evidence>
<name>A0ABS4FLQ2_9BACL</name>
<dbReference type="PROSITE" id="PS50928">
    <property type="entry name" value="ABC_TM1"/>
    <property type="match status" value="1"/>
</dbReference>
<organism evidence="11 12">
    <name type="scientific">Paenibacillus turicensis</name>
    <dbReference type="NCBI Taxonomy" id="160487"/>
    <lineage>
        <taxon>Bacteria</taxon>
        <taxon>Bacillati</taxon>
        <taxon>Bacillota</taxon>
        <taxon>Bacilli</taxon>
        <taxon>Bacillales</taxon>
        <taxon>Paenibacillaceae</taxon>
        <taxon>Paenibacillus</taxon>
    </lineage>
</organism>
<feature type="transmembrane region" description="Helical" evidence="9">
    <location>
        <begin position="214"/>
        <end position="234"/>
    </location>
</feature>
<sequence>MTPKIPLANWIDILIRWMEDHLGSLFGGISSVIEFIVSCFTWIFMLPHPLLFIAILGIIAYGIGRIPLTLFTVIGFLLVDNLGYWTHTMNTLGLVVTSALLSVIIGIPIGILCAYSKTLHRIVSPILDFMQTMPAFVYLLPAVSFFSIGVVPGVIASVIFAIPPTIRLTYLGIKQVSEELEEAADAFGSTSWQKLIKVELPLAKSTMMAGVNQTIMLSLSMVVISSMIGAEGVGAEVYRAVTQLKIGQGFEAGLAVVVLAIVLDRFTQNLFKAGHKKSTAPASAGAKKNKFSRKAILTATCFAVILVGGIIQAVAQSGGSANVNAQIQGTGEVGSKYNYQIIGIDPGSGIMKSANKALTDYDLKGWKLVESSSAAMTATLDKAIRNQDPVIITGWTPHWMFTKYDLKYLDDPKKTFGEAEEIHTIARLGLKEDQPEAYQFLQNFKWTSDEMGEIMIDIQDGKNAADAAEDWAKAHPERVQEWIKGIKPVQGKSLKLSYVAWDSEIASTHLISYILEHELGFKVTALQVEAGPMWTGVANGDVDASIAAWLPLTHGDYWDKFKDQLDDIGANMTGVRTGLVVPVYVDIDSIEDLNK</sequence>
<feature type="transmembrane region" description="Helical" evidence="9">
    <location>
        <begin position="21"/>
        <end position="44"/>
    </location>
</feature>
<dbReference type="CDD" id="cd13639">
    <property type="entry name" value="PBP2_OpuAC_like"/>
    <property type="match status" value="1"/>
</dbReference>
<feature type="transmembrane region" description="Helical" evidence="9">
    <location>
        <begin position="246"/>
        <end position="263"/>
    </location>
</feature>
<dbReference type="Gene3D" id="1.10.3720.10">
    <property type="entry name" value="MetI-like"/>
    <property type="match status" value="1"/>
</dbReference>
<evidence type="ECO:0000256" key="4">
    <source>
        <dbReference type="ARBA" id="ARBA00022692"/>
    </source>
</evidence>
<comment type="subcellular location">
    <subcellularLocation>
        <location evidence="9">Cell membrane</location>
        <topology evidence="9">Multi-pass membrane protein</topology>
    </subcellularLocation>
    <subcellularLocation>
        <location evidence="1">Membrane</location>
        <topology evidence="1">Multi-pass membrane protein</topology>
    </subcellularLocation>
</comment>
<dbReference type="InterPro" id="IPR035906">
    <property type="entry name" value="MetI-like_sf"/>
</dbReference>
<evidence type="ECO:0000313" key="11">
    <source>
        <dbReference type="EMBL" id="MBP1903506.1"/>
    </source>
</evidence>
<evidence type="ECO:0000256" key="6">
    <source>
        <dbReference type="ARBA" id="ARBA00023136"/>
    </source>
</evidence>
<dbReference type="PANTHER" id="PTHR47737">
    <property type="entry name" value="GLYCINE BETAINE/PROLINE BETAINE TRANSPORT SYSTEM PERMEASE PROTEIN PROW"/>
    <property type="match status" value="1"/>
</dbReference>
<evidence type="ECO:0000313" key="12">
    <source>
        <dbReference type="Proteomes" id="UP001519272"/>
    </source>
</evidence>
<evidence type="ECO:0000256" key="9">
    <source>
        <dbReference type="RuleBase" id="RU363032"/>
    </source>
</evidence>
<dbReference type="InterPro" id="IPR000515">
    <property type="entry name" value="MetI-like"/>
</dbReference>
<dbReference type="CDD" id="cd06261">
    <property type="entry name" value="TM_PBP2"/>
    <property type="match status" value="1"/>
</dbReference>
<keyword evidence="12" id="KW-1185">Reference proteome</keyword>
<evidence type="ECO:0000256" key="1">
    <source>
        <dbReference type="ARBA" id="ARBA00004141"/>
    </source>
</evidence>
<proteinExistence type="inferred from homology"/>
<keyword evidence="5 9" id="KW-1133">Transmembrane helix</keyword>
<feature type="domain" description="ABC transmembrane type-1" evidence="10">
    <location>
        <begin position="88"/>
        <end position="267"/>
    </location>
</feature>
<comment type="similarity">
    <text evidence="8">In the N-terminal section; belongs to the binding-protein-dependent transport system permease family.</text>
</comment>
<dbReference type="EMBL" id="JAGGKG010000001">
    <property type="protein sequence ID" value="MBP1903506.1"/>
    <property type="molecule type" value="Genomic_DNA"/>
</dbReference>
<comment type="caution">
    <text evidence="11">The sequence shown here is derived from an EMBL/GenBank/DDBJ whole genome shotgun (WGS) entry which is preliminary data.</text>
</comment>
<dbReference type="RefSeq" id="WP_245251013.1">
    <property type="nucleotide sequence ID" value="NZ_JAGGKG010000001.1"/>
</dbReference>
<comment type="similarity">
    <text evidence="7">In the C-terminal section; belongs to the OsmX family.</text>
</comment>
<evidence type="ECO:0000256" key="5">
    <source>
        <dbReference type="ARBA" id="ARBA00022989"/>
    </source>
</evidence>
<dbReference type="Gene3D" id="3.10.105.10">
    <property type="entry name" value="Dipeptide-binding Protein, Domain 3"/>
    <property type="match status" value="1"/>
</dbReference>
<dbReference type="Pfam" id="PF00528">
    <property type="entry name" value="BPD_transp_1"/>
    <property type="match status" value="1"/>
</dbReference>
<feature type="transmembrane region" description="Helical" evidence="9">
    <location>
        <begin position="50"/>
        <end position="79"/>
    </location>
</feature>
<gene>
    <name evidence="11" type="ORF">J2Z32_000118</name>
</gene>
<dbReference type="SUPFAM" id="SSF53850">
    <property type="entry name" value="Periplasmic binding protein-like II"/>
    <property type="match status" value="2"/>
</dbReference>
<evidence type="ECO:0000256" key="2">
    <source>
        <dbReference type="ARBA" id="ARBA00022448"/>
    </source>
</evidence>
<keyword evidence="3" id="KW-1003">Cell membrane</keyword>
<evidence type="ECO:0000259" key="10">
    <source>
        <dbReference type="PROSITE" id="PS50928"/>
    </source>
</evidence>
<dbReference type="PANTHER" id="PTHR47737:SF1">
    <property type="entry name" value="GLYCINE BETAINE_PROLINE BETAINE TRANSPORT SYSTEM PERMEASE PROTEIN PROW"/>
    <property type="match status" value="1"/>
</dbReference>
<comment type="similarity">
    <text evidence="9">Belongs to the binding-protein-dependent transport system permease family.</text>
</comment>
<evidence type="ECO:0000256" key="7">
    <source>
        <dbReference type="ARBA" id="ARBA00035642"/>
    </source>
</evidence>
<feature type="transmembrane region" description="Helical" evidence="9">
    <location>
        <begin position="135"/>
        <end position="162"/>
    </location>
</feature>
<dbReference type="InterPro" id="IPR007210">
    <property type="entry name" value="ABC_Gly_betaine_transp_sub-bd"/>
</dbReference>
<dbReference type="SUPFAM" id="SSF161098">
    <property type="entry name" value="MetI-like"/>
    <property type="match status" value="1"/>
</dbReference>
<keyword evidence="6 9" id="KW-0472">Membrane</keyword>